<keyword evidence="3" id="KW-1185">Reference proteome</keyword>
<dbReference type="GeneID" id="27327266"/>
<keyword evidence="1" id="KW-0732">Signal</keyword>
<dbReference type="Proteomes" id="UP000053328">
    <property type="component" value="Unassembled WGS sequence"/>
</dbReference>
<organism evidence="2 3">
    <name type="scientific">Exophiala spinifera</name>
    <dbReference type="NCBI Taxonomy" id="91928"/>
    <lineage>
        <taxon>Eukaryota</taxon>
        <taxon>Fungi</taxon>
        <taxon>Dikarya</taxon>
        <taxon>Ascomycota</taxon>
        <taxon>Pezizomycotina</taxon>
        <taxon>Eurotiomycetes</taxon>
        <taxon>Chaetothyriomycetidae</taxon>
        <taxon>Chaetothyriales</taxon>
        <taxon>Herpotrichiellaceae</taxon>
        <taxon>Exophiala</taxon>
    </lineage>
</organism>
<evidence type="ECO:0008006" key="4">
    <source>
        <dbReference type="Google" id="ProtNLM"/>
    </source>
</evidence>
<gene>
    <name evidence="2" type="ORF">PV08_00183</name>
</gene>
<dbReference type="VEuPathDB" id="FungiDB:PV08_00183"/>
<evidence type="ECO:0000313" key="3">
    <source>
        <dbReference type="Proteomes" id="UP000053328"/>
    </source>
</evidence>
<dbReference type="RefSeq" id="XP_016239826.1">
    <property type="nucleotide sequence ID" value="XM_016374550.1"/>
</dbReference>
<reference evidence="2 3" key="1">
    <citation type="submission" date="2015-01" db="EMBL/GenBank/DDBJ databases">
        <title>The Genome Sequence of Exophiala spinifera CBS89968.</title>
        <authorList>
            <consortium name="The Broad Institute Genomics Platform"/>
            <person name="Cuomo C."/>
            <person name="de Hoog S."/>
            <person name="Gorbushina A."/>
            <person name="Stielow B."/>
            <person name="Teixiera M."/>
            <person name="Abouelleil A."/>
            <person name="Chapman S.B."/>
            <person name="Priest M."/>
            <person name="Young S.K."/>
            <person name="Wortman J."/>
            <person name="Nusbaum C."/>
            <person name="Birren B."/>
        </authorList>
    </citation>
    <scope>NUCLEOTIDE SEQUENCE [LARGE SCALE GENOMIC DNA]</scope>
    <source>
        <strain evidence="2 3">CBS 89968</strain>
    </source>
</reference>
<dbReference type="AlphaFoldDB" id="A0A0D2BM00"/>
<protein>
    <recommendedName>
        <fullName evidence="4">Karyogamy protein 5</fullName>
    </recommendedName>
</protein>
<feature type="chain" id="PRO_5002239205" description="Karyogamy protein 5" evidence="1">
    <location>
        <begin position="23"/>
        <end position="556"/>
    </location>
</feature>
<feature type="signal peptide" evidence="1">
    <location>
        <begin position="1"/>
        <end position="22"/>
    </location>
</feature>
<evidence type="ECO:0000256" key="1">
    <source>
        <dbReference type="SAM" id="SignalP"/>
    </source>
</evidence>
<dbReference type="STRING" id="91928.A0A0D2BM00"/>
<proteinExistence type="predicted"/>
<sequence>MTKFFVATLFVFILNSASVVNAQSTIEEICGSVQSVVGCNAIITLPTGFDVKYCKNKFVKTNPCKSKVSFTTLCPTLRKPGRTCTTTKSRFDEFTIDIPCGLNLKTEKVNICNKIRQALPGGQDLIAKSMAMCECLPAVLALGGEAAIDDVEVSDFSSGTSRLLAAFAKYSKCLADNGFAIRDDKSNLEAPGGDLSTSDGWIVIRALEIDLSLYIQLAEAIVLCAYSRECNEIGTVLTNYAQDSVNFMSDSLKSAIIAPWENLLNGINSTVTNLGNNLPTLATNFIAIQTEVLNVQNQLCQTTEQCLEPSVSDFYNKVTETISRAEPFYQVQASVAEFLSAVKRMKDILDNRAADFSLSADPQSMIELVTSGQFRQIRQVVEIFKIAKELPEFVKSLGDNLNLGTNFLPDLSLQTTELEESLLATTSPNWLNGPLTTNASLSDARDSIQRVQAMLRDQVNLVRSVTSNINGAYGRLQQLPFHGAEIVVHPGVASYRRWSEVSMDLVCSKMTTQRYNYPGLKSISFDYPEFKTCRYGPKRVSWPNHHIPYIKLKFSA</sequence>
<evidence type="ECO:0000313" key="2">
    <source>
        <dbReference type="EMBL" id="KIW19610.1"/>
    </source>
</evidence>
<name>A0A0D2BM00_9EURO</name>
<dbReference type="HOGENOM" id="CLU_035152_0_0_1"/>
<accession>A0A0D2BM00</accession>
<dbReference type="EMBL" id="KN847492">
    <property type="protein sequence ID" value="KIW19610.1"/>
    <property type="molecule type" value="Genomic_DNA"/>
</dbReference>
<dbReference type="OrthoDB" id="2590365at2759"/>